<dbReference type="GO" id="GO:0005654">
    <property type="term" value="C:nucleoplasm"/>
    <property type="evidence" value="ECO:0007669"/>
    <property type="project" value="TreeGrafter"/>
</dbReference>
<dbReference type="PROSITE" id="PS50882">
    <property type="entry name" value="YTH"/>
    <property type="match status" value="1"/>
</dbReference>
<dbReference type="Pfam" id="PF25701">
    <property type="entry name" value="RRM_YTH1"/>
    <property type="match status" value="1"/>
</dbReference>
<protein>
    <recommendedName>
        <fullName evidence="7">YTH domain-containing protein</fullName>
    </recommendedName>
</protein>
<evidence type="ECO:0000313" key="5">
    <source>
        <dbReference type="EMBL" id="KAF2200123.1"/>
    </source>
</evidence>
<keyword evidence="1" id="KW-0694">RNA-binding</keyword>
<dbReference type="Gene3D" id="3.10.590.10">
    <property type="entry name" value="ph1033 like domains"/>
    <property type="match status" value="2"/>
</dbReference>
<dbReference type="SUPFAM" id="SSF54928">
    <property type="entry name" value="RNA-binding domain, RBD"/>
    <property type="match status" value="1"/>
</dbReference>
<feature type="region of interest" description="Disordered" evidence="2">
    <location>
        <begin position="583"/>
        <end position="607"/>
    </location>
</feature>
<dbReference type="SMART" id="SM00360">
    <property type="entry name" value="RRM"/>
    <property type="match status" value="1"/>
</dbReference>
<dbReference type="GO" id="GO:0003729">
    <property type="term" value="F:mRNA binding"/>
    <property type="evidence" value="ECO:0007669"/>
    <property type="project" value="TreeGrafter"/>
</dbReference>
<proteinExistence type="predicted"/>
<dbReference type="PANTHER" id="PTHR12357">
    <property type="entry name" value="YTH YT521-B HOMOLOGY DOMAIN-CONTAINING"/>
    <property type="match status" value="1"/>
</dbReference>
<dbReference type="InterPro" id="IPR057720">
    <property type="entry name" value="RRM_YTH1"/>
</dbReference>
<feature type="region of interest" description="Disordered" evidence="2">
    <location>
        <begin position="314"/>
        <end position="335"/>
    </location>
</feature>
<dbReference type="Proteomes" id="UP000799536">
    <property type="component" value="Unassembled WGS sequence"/>
</dbReference>
<gene>
    <name evidence="5" type="ORF">GQ43DRAFT_449747</name>
</gene>
<feature type="domain" description="RRM" evidence="3">
    <location>
        <begin position="331"/>
        <end position="405"/>
    </location>
</feature>
<sequence length="690" mass="75936">MAFVWVQQWIALPVIVETPMGELPPATGPHALHTTTPSPAQEENQSLVTGPSNAHRFPGSNAAFNSQFSAMSQSRMSQDPSRQPVQRSESHRYPNAQLQEQDLSALNMGAMVGTLPEYPTEPNMHHPQMQQPQQQRPLQGASTPAVVYQLQQISQMRSSAPMPFPGHAPYTPGYGHGQYQQNFLPAQGLQPGALASVHTNPQRQAGSTTMSHAYQTFQQPPAYLYYPPYGPQPPFAQPFPSQVPPQQAIFPRRSSLSSAQAPMLGQNFDLPLQEGPYPRGFEGGRPMGIGVSAAAMGPGSMVQVGMSRPIQNTSFSSIPRGPPRKPKQSGHALWVGNLPPGTTVMDLKDHFSRDATKDIESLFLISKSNCAFVNYRTEESCTAAMHRFHDSRFQGVRLVCRLRRSSAPASGVPTGPSAMRRQPSHPSPPHSPTVAEKDNTSNEPNEASAASGAEDKAPKSDASVKYFIVKSLTLQDLELSVRNGIWATQSHNEEVLSNAYETAEKVYLIFSANKSGEYFGYARMASPIMEDFPLVSESAPSTDTFDSVDVPKSVPTPATEFAPKGRIIDDSARGTIFWEAELSDVEEQDTEHTKDDKHEHDESESVVAQSWGRPFKVEWISTNRLPFYRTRGLRNPWNANREVKVARDGTELETSVGERLIQMFHRLGSSNASSTMMPPHQMGGYQMPPY</sequence>
<evidence type="ECO:0000256" key="1">
    <source>
        <dbReference type="PROSITE-ProRule" id="PRU00176"/>
    </source>
</evidence>
<keyword evidence="6" id="KW-1185">Reference proteome</keyword>
<feature type="compositionally biased region" description="Basic and acidic residues" evidence="2">
    <location>
        <begin position="590"/>
        <end position="603"/>
    </location>
</feature>
<dbReference type="Pfam" id="PF04146">
    <property type="entry name" value="YTH"/>
    <property type="match status" value="1"/>
</dbReference>
<dbReference type="GO" id="GO:1990247">
    <property type="term" value="F:N6-methyladenosine-containing RNA reader activity"/>
    <property type="evidence" value="ECO:0007669"/>
    <property type="project" value="TreeGrafter"/>
</dbReference>
<dbReference type="PROSITE" id="PS50102">
    <property type="entry name" value="RRM"/>
    <property type="match status" value="1"/>
</dbReference>
<dbReference type="Gene3D" id="3.30.70.330">
    <property type="match status" value="1"/>
</dbReference>
<reference evidence="5" key="1">
    <citation type="journal article" date="2020" name="Stud. Mycol.">
        <title>101 Dothideomycetes genomes: a test case for predicting lifestyles and emergence of pathogens.</title>
        <authorList>
            <person name="Haridas S."/>
            <person name="Albert R."/>
            <person name="Binder M."/>
            <person name="Bloem J."/>
            <person name="Labutti K."/>
            <person name="Salamov A."/>
            <person name="Andreopoulos B."/>
            <person name="Baker S."/>
            <person name="Barry K."/>
            <person name="Bills G."/>
            <person name="Bluhm B."/>
            <person name="Cannon C."/>
            <person name="Castanera R."/>
            <person name="Culley D."/>
            <person name="Daum C."/>
            <person name="Ezra D."/>
            <person name="Gonzalez J."/>
            <person name="Henrissat B."/>
            <person name="Kuo A."/>
            <person name="Liang C."/>
            <person name="Lipzen A."/>
            <person name="Lutzoni F."/>
            <person name="Magnuson J."/>
            <person name="Mondo S."/>
            <person name="Nolan M."/>
            <person name="Ohm R."/>
            <person name="Pangilinan J."/>
            <person name="Park H.-J."/>
            <person name="Ramirez L."/>
            <person name="Alfaro M."/>
            <person name="Sun H."/>
            <person name="Tritt A."/>
            <person name="Yoshinaga Y."/>
            <person name="Zwiers L.-H."/>
            <person name="Turgeon B."/>
            <person name="Goodwin S."/>
            <person name="Spatafora J."/>
            <person name="Crous P."/>
            <person name="Grigoriev I."/>
        </authorList>
    </citation>
    <scope>NUCLEOTIDE SEQUENCE</scope>
    <source>
        <strain evidence="5">ATCC 74209</strain>
    </source>
</reference>
<dbReference type="InterPro" id="IPR012677">
    <property type="entry name" value="Nucleotide-bd_a/b_plait_sf"/>
</dbReference>
<dbReference type="EMBL" id="ML994038">
    <property type="protein sequence ID" value="KAF2200123.1"/>
    <property type="molecule type" value="Genomic_DNA"/>
</dbReference>
<feature type="region of interest" description="Disordered" evidence="2">
    <location>
        <begin position="25"/>
        <end position="94"/>
    </location>
</feature>
<dbReference type="GO" id="GO:0000398">
    <property type="term" value="P:mRNA splicing, via spliceosome"/>
    <property type="evidence" value="ECO:0007669"/>
    <property type="project" value="TreeGrafter"/>
</dbReference>
<evidence type="ECO:0000256" key="2">
    <source>
        <dbReference type="SAM" id="MobiDB-lite"/>
    </source>
</evidence>
<dbReference type="CDD" id="cd00590">
    <property type="entry name" value="RRM_SF"/>
    <property type="match status" value="1"/>
</dbReference>
<feature type="region of interest" description="Disordered" evidence="2">
    <location>
        <begin position="406"/>
        <end position="456"/>
    </location>
</feature>
<dbReference type="InterPro" id="IPR035979">
    <property type="entry name" value="RBD_domain_sf"/>
</dbReference>
<evidence type="ECO:0000259" key="4">
    <source>
        <dbReference type="PROSITE" id="PS50882"/>
    </source>
</evidence>
<evidence type="ECO:0008006" key="7">
    <source>
        <dbReference type="Google" id="ProtNLM"/>
    </source>
</evidence>
<name>A0A9P4MUI9_9PLEO</name>
<dbReference type="GO" id="GO:0000381">
    <property type="term" value="P:regulation of alternative mRNA splicing, via spliceosome"/>
    <property type="evidence" value="ECO:0007669"/>
    <property type="project" value="TreeGrafter"/>
</dbReference>
<feature type="region of interest" description="Disordered" evidence="2">
    <location>
        <begin position="113"/>
        <end position="134"/>
    </location>
</feature>
<comment type="caution">
    <text evidence="5">The sequence shown here is derived from an EMBL/GenBank/DDBJ whole genome shotgun (WGS) entry which is preliminary data.</text>
</comment>
<dbReference type="AlphaFoldDB" id="A0A9P4MUI9"/>
<feature type="domain" description="YTH" evidence="4">
    <location>
        <begin position="464"/>
        <end position="664"/>
    </location>
</feature>
<dbReference type="CDD" id="cd21134">
    <property type="entry name" value="YTH"/>
    <property type="match status" value="1"/>
</dbReference>
<dbReference type="InterPro" id="IPR045168">
    <property type="entry name" value="YTH_prot"/>
</dbReference>
<feature type="compositionally biased region" description="Polar residues" evidence="2">
    <location>
        <begin position="62"/>
        <end position="87"/>
    </location>
</feature>
<organism evidence="5 6">
    <name type="scientific">Delitschia confertaspora ATCC 74209</name>
    <dbReference type="NCBI Taxonomy" id="1513339"/>
    <lineage>
        <taxon>Eukaryota</taxon>
        <taxon>Fungi</taxon>
        <taxon>Dikarya</taxon>
        <taxon>Ascomycota</taxon>
        <taxon>Pezizomycotina</taxon>
        <taxon>Dothideomycetes</taxon>
        <taxon>Pleosporomycetidae</taxon>
        <taxon>Pleosporales</taxon>
        <taxon>Delitschiaceae</taxon>
        <taxon>Delitschia</taxon>
    </lineage>
</organism>
<accession>A0A9P4MUI9</accession>
<evidence type="ECO:0000259" key="3">
    <source>
        <dbReference type="PROSITE" id="PS50102"/>
    </source>
</evidence>
<dbReference type="OrthoDB" id="306690at2759"/>
<feature type="compositionally biased region" description="Low complexity" evidence="2">
    <location>
        <begin position="125"/>
        <end position="134"/>
    </location>
</feature>
<dbReference type="PANTHER" id="PTHR12357:SF3">
    <property type="entry name" value="YTH DOMAIN-CONTAINING PROTEIN 1"/>
    <property type="match status" value="1"/>
</dbReference>
<feature type="region of interest" description="Disordered" evidence="2">
    <location>
        <begin position="671"/>
        <end position="690"/>
    </location>
</feature>
<evidence type="ECO:0000313" key="6">
    <source>
        <dbReference type="Proteomes" id="UP000799536"/>
    </source>
</evidence>
<dbReference type="InterPro" id="IPR007275">
    <property type="entry name" value="YTH_domain"/>
</dbReference>
<feature type="compositionally biased region" description="Polar residues" evidence="2">
    <location>
        <begin position="33"/>
        <end position="52"/>
    </location>
</feature>
<dbReference type="InterPro" id="IPR000504">
    <property type="entry name" value="RRM_dom"/>
</dbReference>